<gene>
    <name evidence="1" type="ORF">Nepgr_003291</name>
</gene>
<reference evidence="1" key="1">
    <citation type="submission" date="2023-05" db="EMBL/GenBank/DDBJ databases">
        <title>Nepenthes gracilis genome sequencing.</title>
        <authorList>
            <person name="Fukushima K."/>
        </authorList>
    </citation>
    <scope>NUCLEOTIDE SEQUENCE</scope>
    <source>
        <strain evidence="1">SING2019-196</strain>
    </source>
</reference>
<sequence length="140" mass="14510">MDGSSSLSLSNLDSSFPPPPGFHNLSSCIGELVNLSKIINVGGLDSLSSEDFELSSEIEALIFKSIEVSSVAQAVLKRRKMSSSRGGLFGESPSSSFISFVDGLLVGDVLAANRATLEVGGKGLGSSSQSWAETVGTLPR</sequence>
<protein>
    <submittedName>
        <fullName evidence="1">Uncharacterized protein</fullName>
    </submittedName>
</protein>
<accession>A0AAD3XDC7</accession>
<dbReference type="AlphaFoldDB" id="A0AAD3XDC7"/>
<evidence type="ECO:0000313" key="1">
    <source>
        <dbReference type="EMBL" id="GMH01452.1"/>
    </source>
</evidence>
<name>A0AAD3XDC7_NEPGR</name>
<keyword evidence="2" id="KW-1185">Reference proteome</keyword>
<proteinExistence type="predicted"/>
<organism evidence="1 2">
    <name type="scientific">Nepenthes gracilis</name>
    <name type="common">Slender pitcher plant</name>
    <dbReference type="NCBI Taxonomy" id="150966"/>
    <lineage>
        <taxon>Eukaryota</taxon>
        <taxon>Viridiplantae</taxon>
        <taxon>Streptophyta</taxon>
        <taxon>Embryophyta</taxon>
        <taxon>Tracheophyta</taxon>
        <taxon>Spermatophyta</taxon>
        <taxon>Magnoliopsida</taxon>
        <taxon>eudicotyledons</taxon>
        <taxon>Gunneridae</taxon>
        <taxon>Pentapetalae</taxon>
        <taxon>Caryophyllales</taxon>
        <taxon>Nepenthaceae</taxon>
        <taxon>Nepenthes</taxon>
    </lineage>
</organism>
<dbReference type="EMBL" id="BSYO01000003">
    <property type="protein sequence ID" value="GMH01452.1"/>
    <property type="molecule type" value="Genomic_DNA"/>
</dbReference>
<dbReference type="Proteomes" id="UP001279734">
    <property type="component" value="Unassembled WGS sequence"/>
</dbReference>
<comment type="caution">
    <text evidence="1">The sequence shown here is derived from an EMBL/GenBank/DDBJ whole genome shotgun (WGS) entry which is preliminary data.</text>
</comment>
<evidence type="ECO:0000313" key="2">
    <source>
        <dbReference type="Proteomes" id="UP001279734"/>
    </source>
</evidence>